<protein>
    <submittedName>
        <fullName evidence="2">Uncharacterized protein</fullName>
    </submittedName>
</protein>
<reference evidence="2" key="1">
    <citation type="submission" date="2019-08" db="EMBL/GenBank/DDBJ databases">
        <authorList>
            <person name="Kucharzyk K."/>
            <person name="Murdoch R.W."/>
            <person name="Higgins S."/>
            <person name="Loffler F."/>
        </authorList>
    </citation>
    <scope>NUCLEOTIDE SEQUENCE</scope>
</reference>
<keyword evidence="1" id="KW-1133">Transmembrane helix</keyword>
<evidence type="ECO:0000313" key="2">
    <source>
        <dbReference type="EMBL" id="MPM01641.1"/>
    </source>
</evidence>
<feature type="transmembrane region" description="Helical" evidence="1">
    <location>
        <begin position="85"/>
        <end position="102"/>
    </location>
</feature>
<keyword evidence="1" id="KW-0472">Membrane</keyword>
<name>A0A644WDT4_9ZZZZ</name>
<proteinExistence type="predicted"/>
<feature type="transmembrane region" description="Helical" evidence="1">
    <location>
        <begin position="34"/>
        <end position="50"/>
    </location>
</feature>
<dbReference type="AlphaFoldDB" id="A0A644WDT4"/>
<sequence length="106" mass="12758">MYRKNINIIVFIIYNFFLAISSNIIRTNFKYENLIMLLVLCLLSVINYYIKVEDSVILTIFIDFIYSSIILYRHLIKLQELQIGTFYWIAIIPITSYMIYILKKQL</sequence>
<organism evidence="2">
    <name type="scientific">bioreactor metagenome</name>
    <dbReference type="NCBI Taxonomy" id="1076179"/>
    <lineage>
        <taxon>unclassified sequences</taxon>
        <taxon>metagenomes</taxon>
        <taxon>ecological metagenomes</taxon>
    </lineage>
</organism>
<dbReference type="EMBL" id="VSSQ01000811">
    <property type="protein sequence ID" value="MPM01641.1"/>
    <property type="molecule type" value="Genomic_DNA"/>
</dbReference>
<evidence type="ECO:0000256" key="1">
    <source>
        <dbReference type="SAM" id="Phobius"/>
    </source>
</evidence>
<feature type="transmembrane region" description="Helical" evidence="1">
    <location>
        <begin position="6"/>
        <end position="25"/>
    </location>
</feature>
<keyword evidence="1" id="KW-0812">Transmembrane</keyword>
<accession>A0A644WDT4</accession>
<feature type="transmembrane region" description="Helical" evidence="1">
    <location>
        <begin position="56"/>
        <end position="73"/>
    </location>
</feature>
<comment type="caution">
    <text evidence="2">The sequence shown here is derived from an EMBL/GenBank/DDBJ whole genome shotgun (WGS) entry which is preliminary data.</text>
</comment>
<gene>
    <name evidence="2" type="ORF">SDC9_47881</name>
</gene>